<comment type="caution">
    <text evidence="1">The sequence shown here is derived from an EMBL/GenBank/DDBJ whole genome shotgun (WGS) entry which is preliminary data.</text>
</comment>
<dbReference type="OMA" id="PRIECQL"/>
<evidence type="ECO:0000313" key="1">
    <source>
        <dbReference type="EMBL" id="KAA8901269.1"/>
    </source>
</evidence>
<name>A0A642ULT4_DIURU</name>
<accession>A0A642ULT4</accession>
<dbReference type="GO" id="GO:0000935">
    <property type="term" value="C:division septum"/>
    <property type="evidence" value="ECO:0007669"/>
    <property type="project" value="TreeGrafter"/>
</dbReference>
<organism evidence="1 2">
    <name type="scientific">Diutina rugosa</name>
    <name type="common">Yeast</name>
    <name type="synonym">Candida rugosa</name>
    <dbReference type="NCBI Taxonomy" id="5481"/>
    <lineage>
        <taxon>Eukaryota</taxon>
        <taxon>Fungi</taxon>
        <taxon>Dikarya</taxon>
        <taxon>Ascomycota</taxon>
        <taxon>Saccharomycotina</taxon>
        <taxon>Pichiomycetes</taxon>
        <taxon>Debaryomycetaceae</taxon>
        <taxon>Diutina</taxon>
    </lineage>
</organism>
<dbReference type="AlphaFoldDB" id="A0A642ULT4"/>
<dbReference type="RefSeq" id="XP_034011892.1">
    <property type="nucleotide sequence ID" value="XM_034156423.1"/>
</dbReference>
<reference evidence="1 2" key="1">
    <citation type="submission" date="2019-07" db="EMBL/GenBank/DDBJ databases">
        <title>Genome assembly of two rare yeast pathogens: Diutina rugosa and Trichomonascus ciferrii.</title>
        <authorList>
            <person name="Mixao V."/>
            <person name="Saus E."/>
            <person name="Hansen A."/>
            <person name="Lass-Flor C."/>
            <person name="Gabaldon T."/>
        </authorList>
    </citation>
    <scope>NUCLEOTIDE SEQUENCE [LARGE SCALE GENOMIC DNA]</scope>
    <source>
        <strain evidence="1 2">CBS 613</strain>
    </source>
</reference>
<evidence type="ECO:0008006" key="3">
    <source>
        <dbReference type="Google" id="ProtNLM"/>
    </source>
</evidence>
<dbReference type="Proteomes" id="UP000449547">
    <property type="component" value="Unassembled WGS sequence"/>
</dbReference>
<evidence type="ECO:0000313" key="2">
    <source>
        <dbReference type="Proteomes" id="UP000449547"/>
    </source>
</evidence>
<dbReference type="GeneID" id="54782290"/>
<keyword evidence="2" id="KW-1185">Reference proteome</keyword>
<dbReference type="GO" id="GO:0000917">
    <property type="term" value="P:division septum assembly"/>
    <property type="evidence" value="ECO:0007669"/>
    <property type="project" value="TreeGrafter"/>
</dbReference>
<dbReference type="PANTHER" id="PTHR36419">
    <property type="entry name" value="ARRESTIN FAMILY PROTEIN 1"/>
    <property type="match status" value="1"/>
</dbReference>
<dbReference type="PANTHER" id="PTHR36419:SF1">
    <property type="entry name" value="RHO1 GEF LOCALIZING PROTEIN 1"/>
    <property type="match status" value="1"/>
</dbReference>
<sequence length="449" mass="50279">MATSVSPVVASLRISERSPVYGCPGVAMSMPRIETVIELRSSNLRQAFSVRSVRCELRTKQKMVTSSKLGSSKSEAFHEKKLCEQQVFAPPMGQKVVKNVLGVDIPLIMPIPNDVASSGSFSNWNSSTIHTLHVEYTVGSRTDTEHQTYVKDFPLVIKRYDNLPIYRQFQEPKTHRRVSGNKQIVINVTLPDASCVGPMDTFSVHVNLKANNLHSHLRRDVRLKQLTIQLREVCTCHEAGLTPRREIKLSTTNKQFNDSDNVLNTVGLSHTFNLKFSRVNDYLSIYDTSEPPIPPLEVKDTDALASMVDNSSSARERVLDRPDDGVPLTHAFGFTTSEGKLFRISYEMNIKLKLSGAKDLEERFPLTVSAYDRASSEALLPWIMHECEVAKARFGKEVVQAAATGSSKLSEFTAPPVVYYNNINDWLKMGYPRQAYSSDTAVLLDIPHM</sequence>
<protein>
    <recommendedName>
        <fullName evidence="3">Arrestin C-terminal-like domain-containing protein</fullName>
    </recommendedName>
</protein>
<gene>
    <name evidence="1" type="ORF">DIURU_003639</name>
</gene>
<dbReference type="OrthoDB" id="4001642at2759"/>
<proteinExistence type="predicted"/>
<dbReference type="InterPro" id="IPR053060">
    <property type="entry name" value="Cytokinesis_Signaling_Reg"/>
</dbReference>
<dbReference type="EMBL" id="SWFT01000105">
    <property type="protein sequence ID" value="KAA8901269.1"/>
    <property type="molecule type" value="Genomic_DNA"/>
</dbReference>
<dbReference type="VEuPathDB" id="FungiDB:DIURU_003639"/>